<sequence length="435" mass="49399">MTTLDPRRDIDIQVPLLTRVEGEGSLEFTARDGKVETLQLRIFEPPRLFEKFLEGQDYTEVPHIAARVCGVCPIAYQMTSIRAMEKIFGVPENPWVHGMRRVIYYGEWLQSHALHINLFAAPDFLGFADALQMATRFPDDVKRGMQLQGLGNDMLRLLGGRSVHPIGLRVGGFHRAPPKHEVADLVDKLLAARDMVRGFAAWAVSLPRPVDEQDFVSVAIRHPREYGLNEGQLVSNRGLDIDFSDYPTHFKEHQVAHSTAHYSMMGGQSYFLGPLARMNLNFDRLPLEVQDFSRDLGLRFPSRNMFMNVAARALECYLAIVDTLSILQRYKLPTRPWQDFTPRAGIGHHCTEAPRGMIYHRFELGSDGRVKTATMIPPTSQNQARLEQNLHTAVEHFGLEHPDDALRDLCEKVIRNYDPCLSCSTHFLKLTVTRA</sequence>
<gene>
    <name evidence="2" type="ORF">ABXR19_14425</name>
</gene>
<dbReference type="InterPro" id="IPR029014">
    <property type="entry name" value="NiFe-Hase_large"/>
</dbReference>
<accession>A0ABV2TN77</accession>
<dbReference type="PANTHER" id="PTHR43600">
    <property type="entry name" value="COENZYME F420 HYDROGENASE, SUBUNIT ALPHA"/>
    <property type="match status" value="1"/>
</dbReference>
<reference evidence="2 3" key="1">
    <citation type="submission" date="2024-07" db="EMBL/GenBank/DDBJ databases">
        <title>Uliginosibacterium flavum JJ3220;KACC:17644.</title>
        <authorList>
            <person name="Kim M.K."/>
        </authorList>
    </citation>
    <scope>NUCLEOTIDE SEQUENCE [LARGE SCALE GENOMIC DNA]</scope>
    <source>
        <strain evidence="2 3">KACC:17644</strain>
    </source>
</reference>
<dbReference type="RefSeq" id="WP_354601842.1">
    <property type="nucleotide sequence ID" value="NZ_JBEWZI010000016.1"/>
</dbReference>
<keyword evidence="3" id="KW-1185">Reference proteome</keyword>
<dbReference type="Pfam" id="PF00374">
    <property type="entry name" value="NiFeSe_Hases"/>
    <property type="match status" value="2"/>
</dbReference>
<keyword evidence="1" id="KW-0560">Oxidoreductase</keyword>
<dbReference type="SUPFAM" id="SSF56762">
    <property type="entry name" value="HydB/Nqo4-like"/>
    <property type="match status" value="1"/>
</dbReference>
<evidence type="ECO:0000256" key="1">
    <source>
        <dbReference type="ARBA" id="ARBA00023002"/>
    </source>
</evidence>
<dbReference type="PROSITE" id="PS00508">
    <property type="entry name" value="NI_HGENASE_L_2"/>
    <property type="match status" value="1"/>
</dbReference>
<dbReference type="PANTHER" id="PTHR43600:SF4">
    <property type="entry name" value="CYTOSOLIC NIFE-HYDROGENASE, ALPHA SUBUNIT"/>
    <property type="match status" value="1"/>
</dbReference>
<evidence type="ECO:0000313" key="2">
    <source>
        <dbReference type="EMBL" id="MET7015383.1"/>
    </source>
</evidence>
<name>A0ABV2TN77_9RHOO</name>
<protein>
    <submittedName>
        <fullName evidence="2">Nickel-dependent hydrogenase large subunit</fullName>
    </submittedName>
</protein>
<dbReference type="Gene3D" id="1.10.645.10">
    <property type="entry name" value="Cytochrome-c3 Hydrogenase, chain B"/>
    <property type="match status" value="1"/>
</dbReference>
<dbReference type="EMBL" id="JBEWZI010000016">
    <property type="protein sequence ID" value="MET7015383.1"/>
    <property type="molecule type" value="Genomic_DNA"/>
</dbReference>
<organism evidence="2 3">
    <name type="scientific">Uliginosibacterium flavum</name>
    <dbReference type="NCBI Taxonomy" id="1396831"/>
    <lineage>
        <taxon>Bacteria</taxon>
        <taxon>Pseudomonadati</taxon>
        <taxon>Pseudomonadota</taxon>
        <taxon>Betaproteobacteria</taxon>
        <taxon>Rhodocyclales</taxon>
        <taxon>Zoogloeaceae</taxon>
        <taxon>Uliginosibacterium</taxon>
    </lineage>
</organism>
<dbReference type="Proteomes" id="UP001549691">
    <property type="component" value="Unassembled WGS sequence"/>
</dbReference>
<dbReference type="InterPro" id="IPR001501">
    <property type="entry name" value="Ni-dep_hyd_lsu"/>
</dbReference>
<dbReference type="InterPro" id="IPR018194">
    <property type="entry name" value="Ni-dep_hyd_lsu_Ni_BS"/>
</dbReference>
<evidence type="ECO:0000313" key="3">
    <source>
        <dbReference type="Proteomes" id="UP001549691"/>
    </source>
</evidence>
<comment type="caution">
    <text evidence="2">The sequence shown here is derived from an EMBL/GenBank/DDBJ whole genome shotgun (WGS) entry which is preliminary data.</text>
</comment>
<proteinExistence type="predicted"/>